<dbReference type="GO" id="GO:0030288">
    <property type="term" value="C:outer membrane-bounded periplasmic space"/>
    <property type="evidence" value="ECO:0007669"/>
    <property type="project" value="TreeGrafter"/>
</dbReference>
<dbReference type="RefSeq" id="WP_121251643.1">
    <property type="nucleotide sequence ID" value="NZ_RBIL01000001.1"/>
</dbReference>
<dbReference type="InterPro" id="IPR025997">
    <property type="entry name" value="SBP_2_dom"/>
</dbReference>
<proteinExistence type="inferred from homology"/>
<dbReference type="Pfam" id="PF13407">
    <property type="entry name" value="Peripla_BP_4"/>
    <property type="match status" value="1"/>
</dbReference>
<comment type="caution">
    <text evidence="4">The sequence shown here is derived from an EMBL/GenBank/DDBJ whole genome shotgun (WGS) entry which is preliminary data.</text>
</comment>
<reference evidence="4 5" key="1">
    <citation type="submission" date="2018-10" db="EMBL/GenBank/DDBJ databases">
        <title>Genomic Encyclopedia of Archaeal and Bacterial Type Strains, Phase II (KMG-II): from individual species to whole genera.</title>
        <authorList>
            <person name="Goeker M."/>
        </authorList>
    </citation>
    <scope>NUCLEOTIDE SEQUENCE [LARGE SCALE GENOMIC DNA]</scope>
    <source>
        <strain evidence="4 5">DSM 14954</strain>
    </source>
</reference>
<sequence>MKRLLLLALLVLAGCGAERTVPGDDIVVRADDRAVTRDAPDQQSRGVRIADMRFVFITHGQASDPVWPVVKRGSEAAGRQTGAAVSYRAPDSFSISTMRRYIDQAVADHPDGLVLSVPDPIALGPSIRRAVEAGIPTITINSGSDAFKRLGVLAHVGQPEYEAGVQAGERLKRAGVKSVLCVNHEEGNAGLDDRCRGLQAGIGGRVRSLAVPLQDAATAQRRMSAALGGEPVDAVVTLGSNEAPPAIAAVKASGQSARIKVATFDLSPEVLTAVRDGKILFAVDQQPYLQGYIPVIMLAEKVRHGIFAGTGQLIPTGPQFVTKDNAEDALRLSEDGIR</sequence>
<evidence type="ECO:0000313" key="5">
    <source>
        <dbReference type="Proteomes" id="UP000278962"/>
    </source>
</evidence>
<organism evidence="4 5">
    <name type="scientific">Solirubrobacter pauli</name>
    <dbReference type="NCBI Taxonomy" id="166793"/>
    <lineage>
        <taxon>Bacteria</taxon>
        <taxon>Bacillati</taxon>
        <taxon>Actinomycetota</taxon>
        <taxon>Thermoleophilia</taxon>
        <taxon>Solirubrobacterales</taxon>
        <taxon>Solirubrobacteraceae</taxon>
        <taxon>Solirubrobacter</taxon>
    </lineage>
</organism>
<dbReference type="InterPro" id="IPR050555">
    <property type="entry name" value="Bact_Solute-Bind_Prot2"/>
</dbReference>
<dbReference type="Gene3D" id="3.40.50.2300">
    <property type="match status" value="2"/>
</dbReference>
<accession>A0A660LJZ3</accession>
<dbReference type="GO" id="GO:0030246">
    <property type="term" value="F:carbohydrate binding"/>
    <property type="evidence" value="ECO:0007669"/>
    <property type="project" value="TreeGrafter"/>
</dbReference>
<evidence type="ECO:0000256" key="1">
    <source>
        <dbReference type="ARBA" id="ARBA00004196"/>
    </source>
</evidence>
<comment type="subcellular location">
    <subcellularLocation>
        <location evidence="1">Cell envelope</location>
    </subcellularLocation>
</comment>
<dbReference type="AlphaFoldDB" id="A0A660LJZ3"/>
<dbReference type="EMBL" id="RBIL01000001">
    <property type="protein sequence ID" value="RKQ93481.1"/>
    <property type="molecule type" value="Genomic_DNA"/>
</dbReference>
<comment type="similarity">
    <text evidence="2">Belongs to the bacterial solute-binding protein 2 family.</text>
</comment>
<gene>
    <name evidence="4" type="ORF">C8N24_3348</name>
</gene>
<evidence type="ECO:0000259" key="3">
    <source>
        <dbReference type="Pfam" id="PF13407"/>
    </source>
</evidence>
<evidence type="ECO:0000256" key="2">
    <source>
        <dbReference type="ARBA" id="ARBA00007639"/>
    </source>
</evidence>
<dbReference type="CDD" id="cd06312">
    <property type="entry name" value="PBP1_ABC_sugar_binding-like"/>
    <property type="match status" value="1"/>
</dbReference>
<dbReference type="Proteomes" id="UP000278962">
    <property type="component" value="Unassembled WGS sequence"/>
</dbReference>
<dbReference type="PROSITE" id="PS51257">
    <property type="entry name" value="PROKAR_LIPOPROTEIN"/>
    <property type="match status" value="1"/>
</dbReference>
<keyword evidence="5" id="KW-1185">Reference proteome</keyword>
<dbReference type="PANTHER" id="PTHR30036:SF7">
    <property type="entry name" value="ABC TRANSPORTER PERIPLASMIC-BINDING PROTEIN YPHF"/>
    <property type="match status" value="1"/>
</dbReference>
<protein>
    <submittedName>
        <fullName evidence="4">Monosaccharide ABC transporter substrate-binding protein (CUT2 family)</fullName>
    </submittedName>
</protein>
<evidence type="ECO:0000313" key="4">
    <source>
        <dbReference type="EMBL" id="RKQ93481.1"/>
    </source>
</evidence>
<dbReference type="OrthoDB" id="257716at2"/>
<dbReference type="InterPro" id="IPR028082">
    <property type="entry name" value="Peripla_BP_I"/>
</dbReference>
<feature type="domain" description="Periplasmic binding protein" evidence="3">
    <location>
        <begin position="55"/>
        <end position="302"/>
    </location>
</feature>
<dbReference type="SUPFAM" id="SSF53822">
    <property type="entry name" value="Periplasmic binding protein-like I"/>
    <property type="match status" value="1"/>
</dbReference>
<dbReference type="PANTHER" id="PTHR30036">
    <property type="entry name" value="D-XYLOSE-BINDING PERIPLASMIC PROTEIN"/>
    <property type="match status" value="1"/>
</dbReference>
<name>A0A660LJZ3_9ACTN</name>